<dbReference type="CDD" id="cd06170">
    <property type="entry name" value="LuxR_C_like"/>
    <property type="match status" value="1"/>
</dbReference>
<sequence length="909" mass="96621">MLEDVEPHATPRLSGHAELVDAALAALARGEGSVLIAEQHGVLGRRALVSRVRAKAAQAGVRVVHGRATHVDRVAPLSTLRAALSTGTPGSHHDFDVSHLTALREIRTRLMDLSAGQGLLVCLDDFHHADEVTALALRMLVPELAGTPVLWLLSVRRSQASAAVLGVVDVLLEAGARRLPSRWPTGEDVRRLCARVLGAEPDQAVVAIASDLDSDTERVVRALQDAGHVRVADGKAVLASAGQPLPHWLVTEVRSALGDLSGPTAEVLDAGAVLGRRFTVHEAAALLRRPVAELLWAAALLVETGVLAAVTSGLTFRSELVRRVVYAGLTEPVRVALHREAADVVAREGRPADEVVHHLERGGHHGSGAVVDTLRKAVRDRTGSAGLAVRLLDLIRDDTGDLTVDAVRLLGAEGRTEQAWDLAVRALNRTTDAGTETRLVCALAELADARDPGHDHLVVEYARRASARPDLAERDRADLAAVQAYRLAAAGHTEAAANAAALAGSAGGEAVVLGSAARAQIALRRGELGRALELARAAVHEADRAGPPQRGLTSRLWLCAPLVALDRFDEVHSTLDLVARETAQLGASWPVSRWQYHQARAHLAAGRLRSAAAGAELAVLTARESPSSPMLGRALLLLTEIRTALGDVDAAEANLREAEQLGGAGAARLTWRRVLLLCESDRHDEAAEAAEVLLTSADLIAITASAPTPVAPVLVRLARHRADERRVDQIVRVARELSERNPGVLWVAAAAAHATGLRDRDVGAVIRAAELHRHSGRAAAAAAALTDAGQLAFEHGEGRQSRDLLEQAQHRWTAVGAGQRLTPVPDAPDRDPDDPIPSPSLELWASLTETEVRVARLVARGLTNKAIASRLTLSPNTIGTHVRNAFTKLQVTNRVELALQVIAHERKRT</sequence>
<dbReference type="Gene3D" id="1.10.10.10">
    <property type="entry name" value="Winged helix-like DNA-binding domain superfamily/Winged helix DNA-binding domain"/>
    <property type="match status" value="1"/>
</dbReference>
<evidence type="ECO:0000256" key="3">
    <source>
        <dbReference type="ARBA" id="ARBA00023163"/>
    </source>
</evidence>
<dbReference type="InterPro" id="IPR036388">
    <property type="entry name" value="WH-like_DNA-bd_sf"/>
</dbReference>
<gene>
    <name evidence="6" type="ORF">SK854_44495</name>
</gene>
<dbReference type="PANTHER" id="PTHR44688:SF16">
    <property type="entry name" value="DNA-BINDING TRANSCRIPTIONAL ACTIVATOR DEVR_DOSR"/>
    <property type="match status" value="1"/>
</dbReference>
<keyword evidence="7" id="KW-1185">Reference proteome</keyword>
<dbReference type="SMART" id="SM00421">
    <property type="entry name" value="HTH_LUXR"/>
    <property type="match status" value="1"/>
</dbReference>
<feature type="domain" description="HTH luxR-type" evidence="5">
    <location>
        <begin position="840"/>
        <end position="905"/>
    </location>
</feature>
<dbReference type="PROSITE" id="PS50043">
    <property type="entry name" value="HTH_LUXR_2"/>
    <property type="match status" value="1"/>
</dbReference>
<dbReference type="PANTHER" id="PTHR44688">
    <property type="entry name" value="DNA-BINDING TRANSCRIPTIONAL ACTIVATOR DEVR_DOSR"/>
    <property type="match status" value="1"/>
</dbReference>
<dbReference type="InterPro" id="IPR011990">
    <property type="entry name" value="TPR-like_helical_dom_sf"/>
</dbReference>
<dbReference type="EMBL" id="JAXAVU010000017">
    <property type="protein sequence ID" value="MDX8149248.1"/>
    <property type="molecule type" value="Genomic_DNA"/>
</dbReference>
<reference evidence="6 7" key="2">
    <citation type="submission" date="2023-11" db="EMBL/GenBank/DDBJ databases">
        <authorList>
            <person name="Lara A.C."/>
            <person name="Chronakova A."/>
        </authorList>
    </citation>
    <scope>NUCLEOTIDE SEQUENCE [LARGE SCALE GENOMIC DNA]</scope>
    <source>
        <strain evidence="6 7">BCCO 10_0061</strain>
    </source>
</reference>
<evidence type="ECO:0000313" key="6">
    <source>
        <dbReference type="EMBL" id="MDX8149248.1"/>
    </source>
</evidence>
<evidence type="ECO:0000256" key="2">
    <source>
        <dbReference type="ARBA" id="ARBA00023125"/>
    </source>
</evidence>
<dbReference type="PRINTS" id="PR00038">
    <property type="entry name" value="HTHLUXR"/>
</dbReference>
<dbReference type="SUPFAM" id="SSF46894">
    <property type="entry name" value="C-terminal effector domain of the bipartite response regulators"/>
    <property type="match status" value="1"/>
</dbReference>
<keyword evidence="2" id="KW-0238">DNA-binding</keyword>
<keyword evidence="3" id="KW-0804">Transcription</keyword>
<evidence type="ECO:0000256" key="4">
    <source>
        <dbReference type="SAM" id="MobiDB-lite"/>
    </source>
</evidence>
<evidence type="ECO:0000313" key="7">
    <source>
        <dbReference type="Proteomes" id="UP001285352"/>
    </source>
</evidence>
<dbReference type="Proteomes" id="UP001285352">
    <property type="component" value="Unassembled WGS sequence"/>
</dbReference>
<protein>
    <submittedName>
        <fullName evidence="6">LuxR C-terminal-related transcriptional regulator</fullName>
    </submittedName>
</protein>
<reference evidence="6 7" key="1">
    <citation type="submission" date="2023-11" db="EMBL/GenBank/DDBJ databases">
        <title>Lentzea sokolovensis, sp. nov., Lentzea kristufkii, sp. nov., and Lentzea miocenensis, sp. nov., rare actinobacteria from Sokolov Coal Basin, Miocene lacustrine sediment, Czech Republic.</title>
        <authorList>
            <person name="Lara A."/>
            <person name="Kotroba L."/>
            <person name="Nouioui I."/>
            <person name="Neumann-Schaal M."/>
            <person name="Mast Y."/>
            <person name="Chronakova A."/>
        </authorList>
    </citation>
    <scope>NUCLEOTIDE SEQUENCE [LARGE SCALE GENOMIC DNA]</scope>
    <source>
        <strain evidence="6 7">BCCO 10_0061</strain>
    </source>
</reference>
<accession>A0ABU4VBR6</accession>
<dbReference type="Gene3D" id="1.25.40.10">
    <property type="entry name" value="Tetratricopeptide repeat domain"/>
    <property type="match status" value="1"/>
</dbReference>
<keyword evidence="1" id="KW-0805">Transcription regulation</keyword>
<dbReference type="InterPro" id="IPR000792">
    <property type="entry name" value="Tscrpt_reg_LuxR_C"/>
</dbReference>
<organism evidence="6 7">
    <name type="scientific">Lentzea sokolovensis</name>
    <dbReference type="NCBI Taxonomy" id="3095429"/>
    <lineage>
        <taxon>Bacteria</taxon>
        <taxon>Bacillati</taxon>
        <taxon>Actinomycetota</taxon>
        <taxon>Actinomycetes</taxon>
        <taxon>Pseudonocardiales</taxon>
        <taxon>Pseudonocardiaceae</taxon>
        <taxon>Lentzea</taxon>
    </lineage>
</organism>
<evidence type="ECO:0000259" key="5">
    <source>
        <dbReference type="PROSITE" id="PS50043"/>
    </source>
</evidence>
<dbReference type="Pfam" id="PF00196">
    <property type="entry name" value="GerE"/>
    <property type="match status" value="1"/>
</dbReference>
<dbReference type="InterPro" id="IPR016032">
    <property type="entry name" value="Sig_transdc_resp-reg_C-effctor"/>
</dbReference>
<feature type="region of interest" description="Disordered" evidence="4">
    <location>
        <begin position="815"/>
        <end position="838"/>
    </location>
</feature>
<dbReference type="PROSITE" id="PS00622">
    <property type="entry name" value="HTH_LUXR_1"/>
    <property type="match status" value="1"/>
</dbReference>
<dbReference type="RefSeq" id="WP_319981230.1">
    <property type="nucleotide sequence ID" value="NZ_JAXAVU010000017.1"/>
</dbReference>
<proteinExistence type="predicted"/>
<evidence type="ECO:0000256" key="1">
    <source>
        <dbReference type="ARBA" id="ARBA00023015"/>
    </source>
</evidence>
<name>A0ABU4VBR6_9PSEU</name>
<comment type="caution">
    <text evidence="6">The sequence shown here is derived from an EMBL/GenBank/DDBJ whole genome shotgun (WGS) entry which is preliminary data.</text>
</comment>